<dbReference type="EMBL" id="OMOR01000001">
    <property type="protein sequence ID" value="SPH22358.1"/>
    <property type="molecule type" value="Genomic_DNA"/>
</dbReference>
<evidence type="ECO:0000313" key="2">
    <source>
        <dbReference type="EMBL" id="SPH22358.1"/>
    </source>
</evidence>
<evidence type="ECO:0000256" key="1">
    <source>
        <dbReference type="SAM" id="SignalP"/>
    </source>
</evidence>
<keyword evidence="1" id="KW-0732">Signal</keyword>
<evidence type="ECO:0000313" key="3">
    <source>
        <dbReference type="Proteomes" id="UP000244880"/>
    </source>
</evidence>
<reference evidence="2 3" key="1">
    <citation type="submission" date="2018-03" db="EMBL/GenBank/DDBJ databases">
        <authorList>
            <person name="Keele B.F."/>
        </authorList>
    </citation>
    <scope>NUCLEOTIDE SEQUENCE [LARGE SCALE GENOMIC DNA]</scope>
    <source>
        <strain evidence="2 3">CECT 8599</strain>
    </source>
</reference>
<feature type="chain" id="PRO_5015345973" description="Methanolan biosynthesis EpsI domain-containing protein" evidence="1">
    <location>
        <begin position="23"/>
        <end position="255"/>
    </location>
</feature>
<evidence type="ECO:0008006" key="4">
    <source>
        <dbReference type="Google" id="ProtNLM"/>
    </source>
</evidence>
<dbReference type="AlphaFoldDB" id="A0A2R8BH10"/>
<gene>
    <name evidence="2" type="ORF">ASD8599_03101</name>
</gene>
<sequence length="255" mass="29216">MFSKWAWVAALCICTLPNNVMSDSNAPTSDPAYIPYSRLPEDFCDHLFDLKENVWGSKAPVNQFLRMEMEGKTLPIKLPRNYLEEGWDFNEGYTVPSHGFRVDMDNFAPIHSRDLRAFWDKRGQRHLSIVVADTTDLPQILQSLTRNRFPKPELHGGLTRNYIANLDLVRTEPARPVVMHSIMYSGYDASNTVTDVFRCSREGYGVNQTCSHYFRAHAVDVNTRFNGSHLSEWKTIKANVTQFLGCMLISEGKFK</sequence>
<organism evidence="2 3">
    <name type="scientific">Ascidiaceihabitans donghaensis</name>
    <dbReference type="NCBI Taxonomy" id="1510460"/>
    <lineage>
        <taxon>Bacteria</taxon>
        <taxon>Pseudomonadati</taxon>
        <taxon>Pseudomonadota</taxon>
        <taxon>Alphaproteobacteria</taxon>
        <taxon>Rhodobacterales</taxon>
        <taxon>Paracoccaceae</taxon>
        <taxon>Ascidiaceihabitans</taxon>
    </lineage>
</organism>
<proteinExistence type="predicted"/>
<feature type="signal peptide" evidence="1">
    <location>
        <begin position="1"/>
        <end position="22"/>
    </location>
</feature>
<keyword evidence="3" id="KW-1185">Reference proteome</keyword>
<dbReference type="RefSeq" id="WP_181364506.1">
    <property type="nucleotide sequence ID" value="NZ_OMOR01000001.1"/>
</dbReference>
<dbReference type="Proteomes" id="UP000244880">
    <property type="component" value="Unassembled WGS sequence"/>
</dbReference>
<protein>
    <recommendedName>
        <fullName evidence="4">Methanolan biosynthesis EpsI domain-containing protein</fullName>
    </recommendedName>
</protein>
<name>A0A2R8BH10_9RHOB</name>
<accession>A0A2R8BH10</accession>